<dbReference type="FunFam" id="3.40.50.12780:FF:000001">
    <property type="entry name" value="Acetyl-coenzyme A synthetase"/>
    <property type="match status" value="1"/>
</dbReference>
<comment type="similarity">
    <text evidence="1">Belongs to the ATP-dependent AMP-binding enzyme family.</text>
</comment>
<dbReference type="PATRIC" id="fig|1202724.3.peg.1482"/>
<evidence type="ECO:0000313" key="10">
    <source>
        <dbReference type="EMBL" id="KOS05834.1"/>
    </source>
</evidence>
<dbReference type="Proteomes" id="UP000037755">
    <property type="component" value="Unassembled WGS sequence"/>
</dbReference>
<dbReference type="RefSeq" id="WP_054407092.1">
    <property type="nucleotide sequence ID" value="NZ_FOYA01000008.1"/>
</dbReference>
<dbReference type="PROSITE" id="PS00455">
    <property type="entry name" value="AMP_BINDING"/>
    <property type="match status" value="1"/>
</dbReference>
<name>A0A0M8MCD2_9FLAO</name>
<dbReference type="InterPro" id="IPR011904">
    <property type="entry name" value="Ac_CoA_lig"/>
</dbReference>
<keyword evidence="5" id="KW-0007">Acetylation</keyword>
<dbReference type="InterPro" id="IPR042099">
    <property type="entry name" value="ANL_N_sf"/>
</dbReference>
<dbReference type="NCBIfam" id="TIGR02188">
    <property type="entry name" value="Ac_CoA_lig_AcsA"/>
    <property type="match status" value="1"/>
</dbReference>
<dbReference type="Gene3D" id="3.40.50.12780">
    <property type="entry name" value="N-terminal domain of ligase-like"/>
    <property type="match status" value="1"/>
</dbReference>
<dbReference type="InterPro" id="IPR045851">
    <property type="entry name" value="AMP-bd_C_sf"/>
</dbReference>
<dbReference type="InterPro" id="IPR025110">
    <property type="entry name" value="AMP-bd_C"/>
</dbReference>
<dbReference type="EMBL" id="LIYD01000005">
    <property type="protein sequence ID" value="KOS05834.1"/>
    <property type="molecule type" value="Genomic_DNA"/>
</dbReference>
<dbReference type="Pfam" id="PF00501">
    <property type="entry name" value="AMP-binding"/>
    <property type="match status" value="1"/>
</dbReference>
<dbReference type="EC" id="6.2.1.1" evidence="6"/>
<dbReference type="OrthoDB" id="9778383at2"/>
<evidence type="ECO:0000256" key="6">
    <source>
        <dbReference type="NCBIfam" id="TIGR02188"/>
    </source>
</evidence>
<protein>
    <recommendedName>
        <fullName evidence="6">Acetate--CoA ligase</fullName>
        <ecNumber evidence="6">6.2.1.1</ecNumber>
    </recommendedName>
</protein>
<dbReference type="InterPro" id="IPR032387">
    <property type="entry name" value="ACAS_N"/>
</dbReference>
<evidence type="ECO:0000256" key="4">
    <source>
        <dbReference type="ARBA" id="ARBA00022840"/>
    </source>
</evidence>
<dbReference type="PANTHER" id="PTHR24095:SF14">
    <property type="entry name" value="ACETYL-COENZYME A SYNTHETASE 1"/>
    <property type="match status" value="1"/>
</dbReference>
<evidence type="ECO:0000256" key="2">
    <source>
        <dbReference type="ARBA" id="ARBA00022598"/>
    </source>
</evidence>
<keyword evidence="2 10" id="KW-0436">Ligase</keyword>
<evidence type="ECO:0000256" key="3">
    <source>
        <dbReference type="ARBA" id="ARBA00022741"/>
    </source>
</evidence>
<dbReference type="Pfam" id="PF16177">
    <property type="entry name" value="ACAS_N"/>
    <property type="match status" value="1"/>
</dbReference>
<dbReference type="Pfam" id="PF13193">
    <property type="entry name" value="AMP-binding_C"/>
    <property type="match status" value="1"/>
</dbReference>
<evidence type="ECO:0000259" key="8">
    <source>
        <dbReference type="Pfam" id="PF13193"/>
    </source>
</evidence>
<comment type="caution">
    <text evidence="10">The sequence shown here is derived from an EMBL/GenBank/DDBJ whole genome shotgun (WGS) entry which is preliminary data.</text>
</comment>
<reference evidence="10 11" key="1">
    <citation type="submission" date="2015-08" db="EMBL/GenBank/DDBJ databases">
        <title>Whole genome sequence of Flavobacterium akiainvivens IK-1T, from decaying Wikstroemia oahuensis, an endemic Hawaiian shrub.</title>
        <authorList>
            <person name="Wan X."/>
            <person name="Hou S."/>
            <person name="Saito J."/>
            <person name="Donachie S."/>
        </authorList>
    </citation>
    <scope>NUCLEOTIDE SEQUENCE [LARGE SCALE GENOMIC DNA]</scope>
    <source>
        <strain evidence="10 11">IK-1</strain>
    </source>
</reference>
<keyword evidence="11" id="KW-1185">Reference proteome</keyword>
<feature type="domain" description="AMP-binding enzyme C-terminal" evidence="8">
    <location>
        <begin position="519"/>
        <end position="598"/>
    </location>
</feature>
<dbReference type="AlphaFoldDB" id="A0A0M8MCD2"/>
<keyword evidence="4" id="KW-0067">ATP-binding</keyword>
<accession>A0A0M8MCD2</accession>
<keyword evidence="3" id="KW-0547">Nucleotide-binding</keyword>
<dbReference type="GO" id="GO:0019427">
    <property type="term" value="P:acetyl-CoA biosynthetic process from acetate"/>
    <property type="evidence" value="ECO:0007669"/>
    <property type="project" value="UniProtKB-UniRule"/>
</dbReference>
<dbReference type="InterPro" id="IPR020845">
    <property type="entry name" value="AMP-binding_CS"/>
</dbReference>
<dbReference type="NCBIfam" id="NF001208">
    <property type="entry name" value="PRK00174.1"/>
    <property type="match status" value="1"/>
</dbReference>
<dbReference type="GO" id="GO:0016208">
    <property type="term" value="F:AMP binding"/>
    <property type="evidence" value="ECO:0007669"/>
    <property type="project" value="InterPro"/>
</dbReference>
<organism evidence="10 11">
    <name type="scientific">Flavobacterium akiainvivens</name>
    <dbReference type="NCBI Taxonomy" id="1202724"/>
    <lineage>
        <taxon>Bacteria</taxon>
        <taxon>Pseudomonadati</taxon>
        <taxon>Bacteroidota</taxon>
        <taxon>Flavobacteriia</taxon>
        <taxon>Flavobacteriales</taxon>
        <taxon>Flavobacteriaceae</taxon>
        <taxon>Flavobacterium</taxon>
    </lineage>
</organism>
<evidence type="ECO:0000256" key="1">
    <source>
        <dbReference type="ARBA" id="ARBA00006432"/>
    </source>
</evidence>
<gene>
    <name evidence="10" type="ORF">AM493_07130</name>
</gene>
<evidence type="ECO:0000256" key="5">
    <source>
        <dbReference type="ARBA" id="ARBA00022990"/>
    </source>
</evidence>
<dbReference type="GO" id="GO:0005524">
    <property type="term" value="F:ATP binding"/>
    <property type="evidence" value="ECO:0007669"/>
    <property type="project" value="UniProtKB-KW"/>
</dbReference>
<sequence length="636" mass="71699">MSYYQVQSLEQYFKHYNKSIREPRKFWDKIADENFTWYQKWDKVVEFDMQEADIKWFINAKVNITKNCIDRHLARRGEKTAILFEPNNPGEEARHISYNELYAEVSKMANVLRDQGIKKGDRVCIYLPMIPELAFAVLACARIGAIHSVVFAGFSASAVAARINDSECKMVITSDGGYRGSKTIDLKGIVDEALKNCPSVEKVLVVKRTNANINMKEGRDQWLQPLLDEAMANSVAEIMDAEDPLFILYTSGSTGKPKGMLHTTAGYMVYSAYTFKNIFAYEENDIYWCTADIGWITGHSYILYGPLLNGATTVLFEGVPSYPDFGRFWEVIDKHKVTQFYTAPTAIRSLAKQDWKWVDGHDLSSLKVIGSVGEPINEEAWHWYNDHVGKKKSPVVDTWWQTETGGIMISPIPFVTPTKPTYATLPLPGVQPVLMDELRNEIEGNQVVGSLCIKFPWPGIARTIWGDHQRFKDTYFSTFPGKYFTGDGALRDEVGYYRITGRVDDVVIVSGHNLGTAPIEDAINEHPSVAESAIVGFPHDVKGNALYGFITLKEAGSWRNQDNLVKEINEHISSHIGPIAKLDKIQFVSGLPKTRSGKIMRRILRKIAEGDFSNFGDTSTLLNPEIVEEIKNGKVE</sequence>
<dbReference type="PANTHER" id="PTHR24095">
    <property type="entry name" value="ACETYL-COENZYME A SYNTHETASE"/>
    <property type="match status" value="1"/>
</dbReference>
<dbReference type="SUPFAM" id="SSF56801">
    <property type="entry name" value="Acetyl-CoA synthetase-like"/>
    <property type="match status" value="1"/>
</dbReference>
<dbReference type="GO" id="GO:0003987">
    <property type="term" value="F:acetate-CoA ligase activity"/>
    <property type="evidence" value="ECO:0007669"/>
    <property type="project" value="UniProtKB-UniRule"/>
</dbReference>
<evidence type="ECO:0000259" key="7">
    <source>
        <dbReference type="Pfam" id="PF00501"/>
    </source>
</evidence>
<dbReference type="InterPro" id="IPR000873">
    <property type="entry name" value="AMP-dep_synth/lig_dom"/>
</dbReference>
<dbReference type="CDD" id="cd05966">
    <property type="entry name" value="ACS"/>
    <property type="match status" value="1"/>
</dbReference>
<feature type="domain" description="AMP-dependent synthetase/ligase" evidence="7">
    <location>
        <begin position="70"/>
        <end position="462"/>
    </location>
</feature>
<dbReference type="STRING" id="1202724.AM493_07130"/>
<proteinExistence type="inferred from homology"/>
<dbReference type="Gene3D" id="3.30.300.30">
    <property type="match status" value="1"/>
</dbReference>
<evidence type="ECO:0000313" key="11">
    <source>
        <dbReference type="Proteomes" id="UP000037755"/>
    </source>
</evidence>
<feature type="domain" description="Acetyl-coenzyme A synthetase N-terminal" evidence="9">
    <location>
        <begin position="12"/>
        <end position="68"/>
    </location>
</feature>
<evidence type="ECO:0000259" key="9">
    <source>
        <dbReference type="Pfam" id="PF16177"/>
    </source>
</evidence>